<evidence type="ECO:0000256" key="1">
    <source>
        <dbReference type="ARBA" id="ARBA00005869"/>
    </source>
</evidence>
<dbReference type="EMBL" id="LSSK01001500">
    <property type="protein sequence ID" value="OMH79586.1"/>
    <property type="molecule type" value="Genomic_DNA"/>
</dbReference>
<dbReference type="AlphaFoldDB" id="A0A1R1PF60"/>
<accession>A0A1R1PF60</accession>
<evidence type="ECO:0000256" key="5">
    <source>
        <dbReference type="ARBA" id="ARBA00023062"/>
    </source>
</evidence>
<evidence type="ECO:0000256" key="6">
    <source>
        <dbReference type="RuleBase" id="RU364054"/>
    </source>
</evidence>
<evidence type="ECO:0000256" key="7">
    <source>
        <dbReference type="SAM" id="Coils"/>
    </source>
</evidence>
<dbReference type="EC" id="1.5.5.2" evidence="2 6"/>
<keyword evidence="3" id="KW-0106">Calcium</keyword>
<dbReference type="GO" id="GO:0004657">
    <property type="term" value="F:proline dehydrogenase activity"/>
    <property type="evidence" value="ECO:0007669"/>
    <property type="project" value="UniProtKB-EC"/>
</dbReference>
<dbReference type="InterPro" id="IPR011992">
    <property type="entry name" value="EF-hand-dom_pair"/>
</dbReference>
<evidence type="ECO:0000256" key="4">
    <source>
        <dbReference type="ARBA" id="ARBA00023002"/>
    </source>
</evidence>
<dbReference type="EMBL" id="LSSK01001696">
    <property type="protein sequence ID" value="OMH79010.1"/>
    <property type="molecule type" value="Genomic_DNA"/>
</dbReference>
<keyword evidence="4 6" id="KW-0560">Oxidoreductase</keyword>
<keyword evidence="7" id="KW-0175">Coiled coil</keyword>
<reference evidence="10" key="1">
    <citation type="submission" date="2017-01" db="EMBL/GenBank/DDBJ databases">
        <authorList>
            <person name="Mah S.A."/>
            <person name="Swanson W.J."/>
            <person name="Moy G.W."/>
            <person name="Vacquier V.D."/>
        </authorList>
    </citation>
    <scope>NUCLEOTIDE SEQUENCE [LARGE SCALE GENOMIC DNA]</scope>
    <source>
        <strain evidence="10">COL-18-3</strain>
    </source>
</reference>
<dbReference type="GO" id="GO:0005739">
    <property type="term" value="C:mitochondrion"/>
    <property type="evidence" value="ECO:0007669"/>
    <property type="project" value="TreeGrafter"/>
</dbReference>
<comment type="caution">
    <text evidence="10">The sequence shown here is derived from an EMBL/GenBank/DDBJ whole genome shotgun (WGS) entry which is preliminary data.</text>
</comment>
<comment type="cofactor">
    <cofactor evidence="6">
        <name>FAD</name>
        <dbReference type="ChEBI" id="CHEBI:57692"/>
    </cofactor>
</comment>
<gene>
    <name evidence="10" type="ORF">AX774_g7001</name>
    <name evidence="9" type="ORF">AX774_g7583</name>
</gene>
<dbReference type="SUPFAM" id="SSF51730">
    <property type="entry name" value="FAD-linked oxidoreductase"/>
    <property type="match status" value="1"/>
</dbReference>
<evidence type="ECO:0000313" key="10">
    <source>
        <dbReference type="EMBL" id="OMH79586.1"/>
    </source>
</evidence>
<organism evidence="10 11">
    <name type="scientific">Zancudomyces culisetae</name>
    <name type="common">Gut fungus</name>
    <name type="synonym">Smittium culisetae</name>
    <dbReference type="NCBI Taxonomy" id="1213189"/>
    <lineage>
        <taxon>Eukaryota</taxon>
        <taxon>Fungi</taxon>
        <taxon>Fungi incertae sedis</taxon>
        <taxon>Zoopagomycota</taxon>
        <taxon>Kickxellomycotina</taxon>
        <taxon>Harpellomycetes</taxon>
        <taxon>Harpellales</taxon>
        <taxon>Legeriomycetaceae</taxon>
        <taxon>Zancudomyces</taxon>
    </lineage>
</organism>
<dbReference type="GO" id="GO:0071949">
    <property type="term" value="F:FAD binding"/>
    <property type="evidence" value="ECO:0007669"/>
    <property type="project" value="TreeGrafter"/>
</dbReference>
<comment type="similarity">
    <text evidence="1 6">Belongs to the proline oxidase family.</text>
</comment>
<dbReference type="InterPro" id="IPR002872">
    <property type="entry name" value="Proline_DH_dom"/>
</dbReference>
<reference evidence="11" key="2">
    <citation type="submission" date="2017-01" db="EMBL/GenBank/DDBJ databases">
        <authorList>
            <person name="Wang Y."/>
            <person name="White M."/>
            <person name="Kvist S."/>
            <person name="Moncalvo J.-M."/>
        </authorList>
    </citation>
    <scope>NUCLEOTIDE SEQUENCE [LARGE SCALE GENOMIC DNA]</scope>
    <source>
        <strain evidence="11">COL-18-3</strain>
    </source>
</reference>
<comment type="catalytic activity">
    <reaction evidence="6">
        <text>L-proline + a quinone = (S)-1-pyrroline-5-carboxylate + a quinol + H(+)</text>
        <dbReference type="Rhea" id="RHEA:23784"/>
        <dbReference type="ChEBI" id="CHEBI:15378"/>
        <dbReference type="ChEBI" id="CHEBI:17388"/>
        <dbReference type="ChEBI" id="CHEBI:24646"/>
        <dbReference type="ChEBI" id="CHEBI:60039"/>
        <dbReference type="ChEBI" id="CHEBI:132124"/>
        <dbReference type="EC" id="1.5.5.2"/>
    </reaction>
</comment>
<evidence type="ECO:0000256" key="3">
    <source>
        <dbReference type="ARBA" id="ARBA00022837"/>
    </source>
</evidence>
<evidence type="ECO:0000313" key="11">
    <source>
        <dbReference type="Proteomes" id="UP000188320"/>
    </source>
</evidence>
<name>A0A1R1PF60_ZANCU</name>
<dbReference type="InterPro" id="IPR029041">
    <property type="entry name" value="FAD-linked_oxidoreductase-like"/>
</dbReference>
<comment type="function">
    <text evidence="6">Converts proline to delta-1-pyrroline-5-carboxylate.</text>
</comment>
<dbReference type="InterPro" id="IPR018247">
    <property type="entry name" value="EF_Hand_1_Ca_BS"/>
</dbReference>
<dbReference type="InterPro" id="IPR015659">
    <property type="entry name" value="Proline_oxidase"/>
</dbReference>
<protein>
    <recommendedName>
        <fullName evidence="2 6">Proline dehydrogenase</fullName>
        <ecNumber evidence="2 6">1.5.5.2</ecNumber>
    </recommendedName>
</protein>
<keyword evidence="6" id="KW-0274">FAD</keyword>
<feature type="domain" description="EF-hand" evidence="8">
    <location>
        <begin position="304"/>
        <end position="339"/>
    </location>
</feature>
<dbReference type="Gene3D" id="1.10.238.10">
    <property type="entry name" value="EF-hand"/>
    <property type="match status" value="1"/>
</dbReference>
<evidence type="ECO:0000313" key="9">
    <source>
        <dbReference type="EMBL" id="OMH79010.1"/>
    </source>
</evidence>
<feature type="coiled-coil region" evidence="7">
    <location>
        <begin position="196"/>
        <end position="223"/>
    </location>
</feature>
<dbReference type="PROSITE" id="PS00018">
    <property type="entry name" value="EF_HAND_1"/>
    <property type="match status" value="1"/>
</dbReference>
<dbReference type="PANTHER" id="PTHR13914:SF0">
    <property type="entry name" value="PROLINE DEHYDROGENASE 1, MITOCHONDRIAL"/>
    <property type="match status" value="1"/>
</dbReference>
<proteinExistence type="inferred from homology"/>
<dbReference type="OrthoDB" id="5464at2759"/>
<dbReference type="PANTHER" id="PTHR13914">
    <property type="entry name" value="PROLINE OXIDASE"/>
    <property type="match status" value="1"/>
</dbReference>
<dbReference type="GO" id="GO:0005509">
    <property type="term" value="F:calcium ion binding"/>
    <property type="evidence" value="ECO:0007669"/>
    <property type="project" value="InterPro"/>
</dbReference>
<evidence type="ECO:0000256" key="2">
    <source>
        <dbReference type="ARBA" id="ARBA00012695"/>
    </source>
</evidence>
<evidence type="ECO:0000259" key="8">
    <source>
        <dbReference type="PROSITE" id="PS50222"/>
    </source>
</evidence>
<keyword evidence="5 6" id="KW-0642">Proline metabolism</keyword>
<sequence length="682" mass="76448">MIQGIRKNHLPSKTNITWLLSVSRSYSGITGAKSVYGSCATSVAPSTVWNKQRAVNSVISRSYSQGQSADQTEIQQPTKEQVKYITETIKLNDKSYLKHATLGQLLRNSFVYSCCTIPWLVNNSLKLIEFTERIHLSWLSHWFIKRTFFKTFCAGENEREIVGSMKRLKGLGIKSILDYSVESDLKKDDDAGNGKAKSENEVIEEAKKAIDDLVQEYKKSIDMAAQQRDSFVAVKVTGLITPDSLYRLSTLYEPVLRKGYNDLVIKASNGSIKSVKDINGLEKIDLTQFKTGILEKLPGYSHNASSVDVQKIFSSIDKDGDGYIDFIDLMMGMGYSNKLVRNLFLAPPHSKSTSQAKKDDDSGIRPLDLEFYDNLTERLREITMYGIQKRTRIMADAEHSYFQPTIDQAVLEVCESVNKFTSTNGSNNFQVDPILYNTYQLYTKSGLYRLKTDYIRSVRQGWAFGVKIVRGAYMALENARALELGYETPINETLQATHDSYNGAIEFLLGKIAESKTKALQMVQSSNEASKVISVNNPAIFIASHNHNSIKLAIDRSQKLGLITKHDFSDTDKKNKNVVADCSRTLGFGQLFGMQDGATSYLANYMLAAEIDATSGNSSQLPKAFPSAKSLHVYKYVPYGPIAKVLPYLIRRAQENSAVLDTVKDEVRQINNEIKSRLFFSS</sequence>
<keyword evidence="11" id="KW-1185">Reference proteome</keyword>
<dbReference type="PROSITE" id="PS50222">
    <property type="entry name" value="EF_HAND_2"/>
    <property type="match status" value="1"/>
</dbReference>
<dbReference type="Proteomes" id="UP000188320">
    <property type="component" value="Unassembled WGS sequence"/>
</dbReference>
<dbReference type="Gene3D" id="3.20.20.220">
    <property type="match status" value="2"/>
</dbReference>
<dbReference type="SUPFAM" id="SSF47473">
    <property type="entry name" value="EF-hand"/>
    <property type="match status" value="1"/>
</dbReference>
<dbReference type="GO" id="GO:0010133">
    <property type="term" value="P:L-proline catabolic process to L-glutamate"/>
    <property type="evidence" value="ECO:0007669"/>
    <property type="project" value="TreeGrafter"/>
</dbReference>
<dbReference type="Pfam" id="PF01619">
    <property type="entry name" value="Pro_dh"/>
    <property type="match status" value="1"/>
</dbReference>
<dbReference type="InterPro" id="IPR002048">
    <property type="entry name" value="EF_hand_dom"/>
</dbReference>
<keyword evidence="6" id="KW-0285">Flavoprotein</keyword>